<dbReference type="PANTHER" id="PTHR42836">
    <property type="entry name" value="7-CARBOXY-7-DEAZAGUANINE SYNTHASE"/>
    <property type="match status" value="1"/>
</dbReference>
<comment type="function">
    <text evidence="8">Catalyzes the complex heterocyclic radical-mediated conversion of 6-carboxy-5,6,7,8-tetrahydropterin (CPH4) to 7-carboxy-7-deazaguanine (CDG), a step common to the biosynthetic pathways of all 7-deazapurine-containing compounds.</text>
</comment>
<dbReference type="SUPFAM" id="SSF102114">
    <property type="entry name" value="Radical SAM enzymes"/>
    <property type="match status" value="1"/>
</dbReference>
<comment type="pathway">
    <text evidence="8">Purine metabolism; 7-cyano-7-deazaguanine biosynthesis.</text>
</comment>
<gene>
    <name evidence="8" type="primary">queE</name>
    <name evidence="10" type="ORF">C3L24_02865</name>
</gene>
<evidence type="ECO:0000259" key="9">
    <source>
        <dbReference type="PROSITE" id="PS51918"/>
    </source>
</evidence>
<dbReference type="CDD" id="cd01335">
    <property type="entry name" value="Radical_SAM"/>
    <property type="match status" value="1"/>
</dbReference>
<organism evidence="10 11">
    <name type="scientific">Candidatus Sedimenticola endophacoides</name>
    <dbReference type="NCBI Taxonomy" id="2548426"/>
    <lineage>
        <taxon>Bacteria</taxon>
        <taxon>Pseudomonadati</taxon>
        <taxon>Pseudomonadota</taxon>
        <taxon>Gammaproteobacteria</taxon>
        <taxon>Chromatiales</taxon>
        <taxon>Sedimenticolaceae</taxon>
        <taxon>Sedimenticola</taxon>
    </lineage>
</organism>
<feature type="binding site" evidence="8">
    <location>
        <position position="35"/>
    </location>
    <ligand>
        <name>[4Fe-4S] cluster</name>
        <dbReference type="ChEBI" id="CHEBI:49883"/>
        <note>4Fe-4S-S-AdoMet</note>
    </ligand>
</feature>
<comment type="caution">
    <text evidence="10">The sequence shown here is derived from an EMBL/GenBank/DDBJ whole genome shotgun (WGS) entry which is preliminary data.</text>
</comment>
<dbReference type="HAMAP" id="MF_00917">
    <property type="entry name" value="QueE"/>
    <property type="match status" value="1"/>
</dbReference>
<evidence type="ECO:0000256" key="1">
    <source>
        <dbReference type="ARBA" id="ARBA00022485"/>
    </source>
</evidence>
<keyword evidence="8" id="KW-0671">Queuosine biosynthesis</keyword>
<keyword evidence="4 8" id="KW-0460">Magnesium</keyword>
<keyword evidence="2 8" id="KW-0949">S-adenosyl-L-methionine</keyword>
<dbReference type="GO" id="GO:0000287">
    <property type="term" value="F:magnesium ion binding"/>
    <property type="evidence" value="ECO:0007669"/>
    <property type="project" value="UniProtKB-UniRule"/>
</dbReference>
<feature type="binding site" evidence="8">
    <location>
        <position position="38"/>
    </location>
    <ligand>
        <name>[4Fe-4S] cluster</name>
        <dbReference type="ChEBI" id="CHEBI:49883"/>
        <note>4Fe-4S-S-AdoMet</note>
    </ligand>
</feature>
<feature type="binding site" evidence="8">
    <location>
        <position position="70"/>
    </location>
    <ligand>
        <name>substrate</name>
    </ligand>
</feature>
<dbReference type="AlphaFoldDB" id="A0A6N4E0J5"/>
<keyword evidence="3 8" id="KW-0479">Metal-binding</keyword>
<keyword evidence="5 8" id="KW-0408">Iron</keyword>
<dbReference type="NCBIfam" id="TIGR04349">
    <property type="entry name" value="rSAM_QueE_gams"/>
    <property type="match status" value="1"/>
</dbReference>
<comment type="caution">
    <text evidence="8">Lacks conserved residue(s) required for the propagation of feature annotation.</text>
</comment>
<dbReference type="InterPro" id="IPR058240">
    <property type="entry name" value="rSAM_sf"/>
</dbReference>
<dbReference type="Gene3D" id="3.20.20.70">
    <property type="entry name" value="Aldolase class I"/>
    <property type="match status" value="1"/>
</dbReference>
<dbReference type="PROSITE" id="PS51918">
    <property type="entry name" value="RADICAL_SAM"/>
    <property type="match status" value="1"/>
</dbReference>
<feature type="binding site" evidence="8">
    <location>
        <position position="31"/>
    </location>
    <ligand>
        <name>[4Fe-4S] cluster</name>
        <dbReference type="ChEBI" id="CHEBI:49883"/>
        <note>4Fe-4S-S-AdoMet</note>
    </ligand>
</feature>
<feature type="binding site" evidence="8">
    <location>
        <begin position="37"/>
        <end position="39"/>
    </location>
    <ligand>
        <name>S-adenosyl-L-methionine</name>
        <dbReference type="ChEBI" id="CHEBI:59789"/>
    </ligand>
</feature>
<dbReference type="Pfam" id="PF04055">
    <property type="entry name" value="Radical_SAM"/>
    <property type="match status" value="1"/>
</dbReference>
<comment type="subunit">
    <text evidence="8">Homodimer.</text>
</comment>
<evidence type="ECO:0000256" key="2">
    <source>
        <dbReference type="ARBA" id="ARBA00022691"/>
    </source>
</evidence>
<keyword evidence="1 8" id="KW-0004">4Fe-4S</keyword>
<reference evidence="10 11" key="1">
    <citation type="submission" date="2018-01" db="EMBL/GenBank/DDBJ databases">
        <title>Novel co-symbiosis in the lucinid bivalve Phacoides pectinatus.</title>
        <authorList>
            <person name="Lim S.J."/>
            <person name="Davis B.G."/>
            <person name="Gill D.E."/>
            <person name="Engel A.S."/>
            <person name="Anderson L.C."/>
            <person name="Campbell B.J."/>
        </authorList>
    </citation>
    <scope>NUCLEOTIDE SEQUENCE [LARGE SCALE GENOMIC DNA]</scope>
    <source>
        <strain evidence="10">N3_P5</strain>
    </source>
</reference>
<evidence type="ECO:0000256" key="4">
    <source>
        <dbReference type="ARBA" id="ARBA00022842"/>
    </source>
</evidence>
<dbReference type="PIRSF" id="PIRSF000370">
    <property type="entry name" value="QueE"/>
    <property type="match status" value="1"/>
</dbReference>
<comment type="catalytic activity">
    <reaction evidence="8">
        <text>6-carboxy-5,6,7,8-tetrahydropterin + H(+) = 7-carboxy-7-carbaguanine + NH4(+)</text>
        <dbReference type="Rhea" id="RHEA:27974"/>
        <dbReference type="ChEBI" id="CHEBI:15378"/>
        <dbReference type="ChEBI" id="CHEBI:28938"/>
        <dbReference type="ChEBI" id="CHEBI:61032"/>
        <dbReference type="ChEBI" id="CHEBI:61036"/>
        <dbReference type="EC" id="4.3.99.3"/>
    </reaction>
</comment>
<dbReference type="Proteomes" id="UP000250928">
    <property type="component" value="Unassembled WGS sequence"/>
</dbReference>
<feature type="domain" description="Radical SAM core" evidence="9">
    <location>
        <begin position="18"/>
        <end position="208"/>
    </location>
</feature>
<comment type="cofactor">
    <cofactor evidence="8">
        <name>[4Fe-4S] cluster</name>
        <dbReference type="ChEBI" id="CHEBI:49883"/>
    </cofactor>
    <text evidence="8">Binds 1 [4Fe-4S] cluster. The cluster is coordinated with 3 cysteines and an exchangeable S-adenosyl-L-methionine.</text>
</comment>
<dbReference type="InterPro" id="IPR007197">
    <property type="entry name" value="rSAM"/>
</dbReference>
<dbReference type="UniPathway" id="UPA00391"/>
<dbReference type="EMBL" id="PQCO01000117">
    <property type="protein sequence ID" value="PUE04614.1"/>
    <property type="molecule type" value="Genomic_DNA"/>
</dbReference>
<evidence type="ECO:0000256" key="6">
    <source>
        <dbReference type="ARBA" id="ARBA00023014"/>
    </source>
</evidence>
<dbReference type="GO" id="GO:0016840">
    <property type="term" value="F:carbon-nitrogen lyase activity"/>
    <property type="evidence" value="ECO:0007669"/>
    <property type="project" value="UniProtKB-UniRule"/>
</dbReference>
<comment type="cofactor">
    <cofactor evidence="8">
        <name>S-adenosyl-L-methionine</name>
        <dbReference type="ChEBI" id="CHEBI:59789"/>
    </cofactor>
    <text evidence="8">Binds 1 S-adenosyl-L-methionine per subunit.</text>
</comment>
<dbReference type="GO" id="GO:1904047">
    <property type="term" value="F:S-adenosyl-L-methionine binding"/>
    <property type="evidence" value="ECO:0007669"/>
    <property type="project" value="UniProtKB-UniRule"/>
</dbReference>
<dbReference type="EC" id="4.3.99.3" evidence="8"/>
<comment type="cofactor">
    <cofactor evidence="8">
        <name>Mg(2+)</name>
        <dbReference type="ChEBI" id="CHEBI:18420"/>
    </cofactor>
</comment>
<name>A0A6N4E0J5_9GAMM</name>
<feature type="binding site" evidence="8">
    <location>
        <position position="40"/>
    </location>
    <ligand>
        <name>Mg(2+)</name>
        <dbReference type="ChEBI" id="CHEBI:18420"/>
    </ligand>
</feature>
<feature type="binding site" evidence="8">
    <location>
        <position position="27"/>
    </location>
    <ligand>
        <name>substrate</name>
    </ligand>
</feature>
<evidence type="ECO:0000313" key="10">
    <source>
        <dbReference type="EMBL" id="PUE04614.1"/>
    </source>
</evidence>
<dbReference type="SFLD" id="SFLDS00029">
    <property type="entry name" value="Radical_SAM"/>
    <property type="match status" value="1"/>
</dbReference>
<comment type="similarity">
    <text evidence="8">Belongs to the radical SAM superfamily. 7-carboxy-7-deazaguanine synthase family.</text>
</comment>
<evidence type="ECO:0000256" key="3">
    <source>
        <dbReference type="ARBA" id="ARBA00022723"/>
    </source>
</evidence>
<keyword evidence="6 8" id="KW-0411">Iron-sulfur</keyword>
<accession>A0A6N4E0J5</accession>
<proteinExistence type="inferred from homology"/>
<dbReference type="InterPro" id="IPR024924">
    <property type="entry name" value="7-CO-7-deazaguanine_synth-like"/>
</dbReference>
<protein>
    <recommendedName>
        <fullName evidence="8">7-carboxy-7-deazaguanine synthase</fullName>
        <shortName evidence="8">CDG synthase</shortName>
        <ecNumber evidence="8">4.3.99.3</ecNumber>
    </recommendedName>
    <alternativeName>
        <fullName evidence="8">Queuosine biosynthesis protein QueE</fullName>
    </alternativeName>
</protein>
<dbReference type="PANTHER" id="PTHR42836:SF1">
    <property type="entry name" value="7-CARBOXY-7-DEAZAGUANINE SYNTHASE"/>
    <property type="match status" value="1"/>
</dbReference>
<sequence>MNLRINEIFYSLQGESDSVGLPTLFVRLTGCPLRCGYCDTRYAFREGGWWSLEQIMERVAADAPRYVTVTGGEPLAQADTPALLTALCDAGYAVSLETSGALDLSRVDPRVVKVMDLKTPGSGEMEKNRLENIRYLEAKDQVKFVICDARDYAWSRRMLDELELPRRCQVLFSPVHGRQDATELADWIIRDRLQVRFQLQLHKLLWGDAKGR</sequence>
<dbReference type="InterPro" id="IPR027621">
    <property type="entry name" value="rSAM_QueE_gams"/>
</dbReference>
<evidence type="ECO:0000256" key="5">
    <source>
        <dbReference type="ARBA" id="ARBA00023004"/>
    </source>
</evidence>
<evidence type="ECO:0000256" key="7">
    <source>
        <dbReference type="ARBA" id="ARBA00023239"/>
    </source>
</evidence>
<dbReference type="InterPro" id="IPR013785">
    <property type="entry name" value="Aldolase_TIM"/>
</dbReference>
<dbReference type="GO" id="GO:0008616">
    <property type="term" value="P:tRNA queuosine(34) biosynthetic process"/>
    <property type="evidence" value="ECO:0007669"/>
    <property type="project" value="UniProtKB-UniRule"/>
</dbReference>
<keyword evidence="7 8" id="KW-0456">Lyase</keyword>
<evidence type="ECO:0000313" key="11">
    <source>
        <dbReference type="Proteomes" id="UP000250928"/>
    </source>
</evidence>
<feature type="binding site" evidence="8">
    <location>
        <position position="72"/>
    </location>
    <ligand>
        <name>S-adenosyl-L-methionine</name>
        <dbReference type="ChEBI" id="CHEBI:59789"/>
    </ligand>
</feature>
<feature type="binding site" evidence="8">
    <location>
        <begin position="12"/>
        <end position="14"/>
    </location>
    <ligand>
        <name>substrate</name>
    </ligand>
</feature>
<evidence type="ECO:0000256" key="8">
    <source>
        <dbReference type="HAMAP-Rule" id="MF_00917"/>
    </source>
</evidence>
<dbReference type="GO" id="GO:0051539">
    <property type="term" value="F:4 iron, 4 sulfur cluster binding"/>
    <property type="evidence" value="ECO:0007669"/>
    <property type="project" value="UniProtKB-UniRule"/>
</dbReference>